<evidence type="ECO:0000256" key="2">
    <source>
        <dbReference type="ARBA" id="ARBA00022692"/>
    </source>
</evidence>
<keyword evidence="2 5" id="KW-0812">Transmembrane</keyword>
<dbReference type="Pfam" id="PF01545">
    <property type="entry name" value="Cation_efflux"/>
    <property type="match status" value="1"/>
</dbReference>
<accession>X0THD7</accession>
<feature type="domain" description="Cation efflux protein transmembrane" evidence="6">
    <location>
        <begin position="19"/>
        <end position="61"/>
    </location>
</feature>
<dbReference type="SUPFAM" id="SSF161111">
    <property type="entry name" value="Cation efflux protein transmembrane domain-like"/>
    <property type="match status" value="1"/>
</dbReference>
<dbReference type="EMBL" id="BARS01013842">
    <property type="protein sequence ID" value="GAF87537.1"/>
    <property type="molecule type" value="Genomic_DNA"/>
</dbReference>
<sequence>MSNQKIEIANRQIKSVTNLSITGNILLAATKMVVGFLAGSTALVNDGIHSLSDMTTDIAVLV</sequence>
<proteinExistence type="predicted"/>
<dbReference type="GO" id="GO:0008324">
    <property type="term" value="F:monoatomic cation transmembrane transporter activity"/>
    <property type="evidence" value="ECO:0007669"/>
    <property type="project" value="InterPro"/>
</dbReference>
<organism evidence="7">
    <name type="scientific">marine sediment metagenome</name>
    <dbReference type="NCBI Taxonomy" id="412755"/>
    <lineage>
        <taxon>unclassified sequences</taxon>
        <taxon>metagenomes</taxon>
        <taxon>ecological metagenomes</taxon>
    </lineage>
</organism>
<dbReference type="AlphaFoldDB" id="X0THD7"/>
<comment type="subcellular location">
    <subcellularLocation>
        <location evidence="1">Membrane</location>
        <topology evidence="1">Multi-pass membrane protein</topology>
    </subcellularLocation>
</comment>
<feature type="transmembrane region" description="Helical" evidence="5">
    <location>
        <begin position="21"/>
        <end position="44"/>
    </location>
</feature>
<keyword evidence="4 5" id="KW-0472">Membrane</keyword>
<feature type="non-terminal residue" evidence="7">
    <location>
        <position position="62"/>
    </location>
</feature>
<dbReference type="InterPro" id="IPR058533">
    <property type="entry name" value="Cation_efflux_TM"/>
</dbReference>
<evidence type="ECO:0000256" key="1">
    <source>
        <dbReference type="ARBA" id="ARBA00004141"/>
    </source>
</evidence>
<keyword evidence="3 5" id="KW-1133">Transmembrane helix</keyword>
<evidence type="ECO:0000256" key="4">
    <source>
        <dbReference type="ARBA" id="ARBA00023136"/>
    </source>
</evidence>
<name>X0THD7_9ZZZZ</name>
<evidence type="ECO:0000256" key="5">
    <source>
        <dbReference type="SAM" id="Phobius"/>
    </source>
</evidence>
<protein>
    <recommendedName>
        <fullName evidence="6">Cation efflux protein transmembrane domain-containing protein</fullName>
    </recommendedName>
</protein>
<evidence type="ECO:0000256" key="3">
    <source>
        <dbReference type="ARBA" id="ARBA00022989"/>
    </source>
</evidence>
<reference evidence="7" key="1">
    <citation type="journal article" date="2014" name="Front. Microbiol.">
        <title>High frequency of phylogenetically diverse reductive dehalogenase-homologous genes in deep subseafloor sedimentary metagenomes.</title>
        <authorList>
            <person name="Kawai M."/>
            <person name="Futagami T."/>
            <person name="Toyoda A."/>
            <person name="Takaki Y."/>
            <person name="Nishi S."/>
            <person name="Hori S."/>
            <person name="Arai W."/>
            <person name="Tsubouchi T."/>
            <person name="Morono Y."/>
            <person name="Uchiyama I."/>
            <person name="Ito T."/>
            <person name="Fujiyama A."/>
            <person name="Inagaki F."/>
            <person name="Takami H."/>
        </authorList>
    </citation>
    <scope>NUCLEOTIDE SEQUENCE</scope>
    <source>
        <strain evidence="7">Expedition CK06-06</strain>
    </source>
</reference>
<gene>
    <name evidence="7" type="ORF">S01H1_23759</name>
</gene>
<comment type="caution">
    <text evidence="7">The sequence shown here is derived from an EMBL/GenBank/DDBJ whole genome shotgun (WGS) entry which is preliminary data.</text>
</comment>
<dbReference type="Gene3D" id="1.20.1510.10">
    <property type="entry name" value="Cation efflux protein transmembrane domain"/>
    <property type="match status" value="1"/>
</dbReference>
<evidence type="ECO:0000259" key="6">
    <source>
        <dbReference type="Pfam" id="PF01545"/>
    </source>
</evidence>
<evidence type="ECO:0000313" key="7">
    <source>
        <dbReference type="EMBL" id="GAF87537.1"/>
    </source>
</evidence>
<dbReference type="InterPro" id="IPR027469">
    <property type="entry name" value="Cation_efflux_TMD_sf"/>
</dbReference>
<dbReference type="GO" id="GO:0016020">
    <property type="term" value="C:membrane"/>
    <property type="evidence" value="ECO:0007669"/>
    <property type="project" value="UniProtKB-SubCell"/>
</dbReference>